<name>A0A0E9UTC3_ANGAN</name>
<reference evidence="1" key="1">
    <citation type="submission" date="2014-11" db="EMBL/GenBank/DDBJ databases">
        <authorList>
            <person name="Amaro Gonzalez C."/>
        </authorList>
    </citation>
    <scope>NUCLEOTIDE SEQUENCE</scope>
</reference>
<accession>A0A0E9UTC3</accession>
<organism evidence="1">
    <name type="scientific">Anguilla anguilla</name>
    <name type="common">European freshwater eel</name>
    <name type="synonym">Muraena anguilla</name>
    <dbReference type="NCBI Taxonomy" id="7936"/>
    <lineage>
        <taxon>Eukaryota</taxon>
        <taxon>Metazoa</taxon>
        <taxon>Chordata</taxon>
        <taxon>Craniata</taxon>
        <taxon>Vertebrata</taxon>
        <taxon>Euteleostomi</taxon>
        <taxon>Actinopterygii</taxon>
        <taxon>Neopterygii</taxon>
        <taxon>Teleostei</taxon>
        <taxon>Anguilliformes</taxon>
        <taxon>Anguillidae</taxon>
        <taxon>Anguilla</taxon>
    </lineage>
</organism>
<protein>
    <submittedName>
        <fullName evidence="1">Uncharacterized protein</fullName>
    </submittedName>
</protein>
<dbReference type="EMBL" id="GBXM01040359">
    <property type="protein sequence ID" value="JAH68218.1"/>
    <property type="molecule type" value="Transcribed_RNA"/>
</dbReference>
<sequence length="37" mass="4131">MRSLYPKMGCTLSTAKSHSEFYAALQLGTRTNPLVTR</sequence>
<proteinExistence type="predicted"/>
<reference evidence="1" key="2">
    <citation type="journal article" date="2015" name="Fish Shellfish Immunol.">
        <title>Early steps in the European eel (Anguilla anguilla)-Vibrio vulnificus interaction in the gills: Role of the RtxA13 toxin.</title>
        <authorList>
            <person name="Callol A."/>
            <person name="Pajuelo D."/>
            <person name="Ebbesson L."/>
            <person name="Teles M."/>
            <person name="MacKenzie S."/>
            <person name="Amaro C."/>
        </authorList>
    </citation>
    <scope>NUCLEOTIDE SEQUENCE</scope>
</reference>
<dbReference type="AlphaFoldDB" id="A0A0E9UTC3"/>
<evidence type="ECO:0000313" key="1">
    <source>
        <dbReference type="EMBL" id="JAH68218.1"/>
    </source>
</evidence>